<dbReference type="SUPFAM" id="SSF56281">
    <property type="entry name" value="Metallo-hydrolase/oxidoreductase"/>
    <property type="match status" value="1"/>
</dbReference>
<dbReference type="EMBL" id="QPMM01000012">
    <property type="protein sequence ID" value="RFS19643.1"/>
    <property type="molecule type" value="Genomic_DNA"/>
</dbReference>
<dbReference type="Gene3D" id="3.60.15.10">
    <property type="entry name" value="Ribonuclease Z/Hydroxyacylglutathione hydrolase-like"/>
    <property type="match status" value="1"/>
</dbReference>
<comment type="caution">
    <text evidence="2">The sequence shown here is derived from an EMBL/GenBank/DDBJ whole genome shotgun (WGS) entry which is preliminary data.</text>
</comment>
<dbReference type="PIRSF" id="PIRSF038896">
    <property type="entry name" value="NAPE-PLD"/>
    <property type="match status" value="1"/>
</dbReference>
<dbReference type="InterPro" id="IPR024884">
    <property type="entry name" value="NAPE-PLD"/>
</dbReference>
<feature type="domain" description="Metallo-beta-lactamase" evidence="1">
    <location>
        <begin position="90"/>
        <end position="283"/>
    </location>
</feature>
<evidence type="ECO:0000259" key="1">
    <source>
        <dbReference type="Pfam" id="PF12706"/>
    </source>
</evidence>
<dbReference type="InterPro" id="IPR036866">
    <property type="entry name" value="RibonucZ/Hydroxyglut_hydro"/>
</dbReference>
<dbReference type="OrthoDB" id="9805728at2"/>
<dbReference type="GO" id="GO:0070290">
    <property type="term" value="F:N-acylphosphatidylethanolamine-specific phospholipase D activity"/>
    <property type="evidence" value="ECO:0007669"/>
    <property type="project" value="InterPro"/>
</dbReference>
<dbReference type="GO" id="GO:0005737">
    <property type="term" value="C:cytoplasm"/>
    <property type="evidence" value="ECO:0007669"/>
    <property type="project" value="TreeGrafter"/>
</dbReference>
<evidence type="ECO:0000313" key="2">
    <source>
        <dbReference type="EMBL" id="RFS19643.1"/>
    </source>
</evidence>
<evidence type="ECO:0000313" key="3">
    <source>
        <dbReference type="Proteomes" id="UP000260644"/>
    </source>
</evidence>
<reference evidence="2 3" key="1">
    <citation type="submission" date="2018-07" db="EMBL/GenBank/DDBJ databases">
        <title>Chitinophaga K2CV101002-2 sp. nov., isolated from a monsoon evergreen broad-leaved forest soil.</title>
        <authorList>
            <person name="Lv Y."/>
        </authorList>
    </citation>
    <scope>NUCLEOTIDE SEQUENCE [LARGE SCALE GENOMIC DNA]</scope>
    <source>
        <strain evidence="2 3">GDMCC 1.1288</strain>
    </source>
</reference>
<keyword evidence="2" id="KW-0378">Hydrolase</keyword>
<sequence>MDQKSTSDRIKHSLHFQNGAFRNLSVTPMKPENVTYIDMLKRSLNRPSDVKPGFPLPVVKTDLHTLKADAPTIVWFGHSSYFIKVHDFTILVDPVFSGSAAPFSFMIKAFPGTNTYRASDMPEIDMLIITHNHYDHLDKKTLAQLSGKVKSVYTPLGVAKDLIDAFSADIITEMDWWESNQVQDEINITATPARHFSGRGLKRGGSLWASFVLRIFGYNLFLGGDSGYDSHFKEIGNKYGPFDLVILENGQYNEYWPYIHMMPEETVEAAIDLQAKALLPVHWGKFALSVHPWNESPERVTRAAAEKHLLVTTPKIGQPVIVGSNYPQDAWWRI</sequence>
<dbReference type="Proteomes" id="UP000260644">
    <property type="component" value="Unassembled WGS sequence"/>
</dbReference>
<dbReference type="GO" id="GO:0008270">
    <property type="term" value="F:zinc ion binding"/>
    <property type="evidence" value="ECO:0007669"/>
    <property type="project" value="InterPro"/>
</dbReference>
<dbReference type="PANTHER" id="PTHR15032">
    <property type="entry name" value="N-ACYL-PHOSPHATIDYLETHANOLAMINE-HYDROLYZING PHOSPHOLIPASE D"/>
    <property type="match status" value="1"/>
</dbReference>
<protein>
    <submittedName>
        <fullName evidence="2">MBL fold metallo-hydrolase</fullName>
    </submittedName>
</protein>
<dbReference type="Pfam" id="PF12706">
    <property type="entry name" value="Lactamase_B_2"/>
    <property type="match status" value="1"/>
</dbReference>
<dbReference type="InterPro" id="IPR001279">
    <property type="entry name" value="Metallo-B-lactamas"/>
</dbReference>
<gene>
    <name evidence="2" type="ORF">DVR12_21300</name>
</gene>
<accession>A0A3E1Y4Q3</accession>
<proteinExistence type="predicted"/>
<dbReference type="PANTHER" id="PTHR15032:SF4">
    <property type="entry name" value="N-ACYL-PHOSPHATIDYLETHANOLAMINE-HYDROLYZING PHOSPHOLIPASE D"/>
    <property type="match status" value="1"/>
</dbReference>
<dbReference type="RefSeq" id="WP_116977830.1">
    <property type="nucleotide sequence ID" value="NZ_QPMM01000012.1"/>
</dbReference>
<name>A0A3E1Y4Q3_9BACT</name>
<dbReference type="AlphaFoldDB" id="A0A3E1Y4Q3"/>
<organism evidence="2 3">
    <name type="scientific">Chitinophaga silvatica</name>
    <dbReference type="NCBI Taxonomy" id="2282649"/>
    <lineage>
        <taxon>Bacteria</taxon>
        <taxon>Pseudomonadati</taxon>
        <taxon>Bacteroidota</taxon>
        <taxon>Chitinophagia</taxon>
        <taxon>Chitinophagales</taxon>
        <taxon>Chitinophagaceae</taxon>
        <taxon>Chitinophaga</taxon>
    </lineage>
</organism>
<keyword evidence="3" id="KW-1185">Reference proteome</keyword>